<reference evidence="2" key="1">
    <citation type="submission" date="2016-10" db="EMBL/GenBank/DDBJ databases">
        <authorList>
            <person name="Benchimol M."/>
            <person name="Almeida L.G."/>
            <person name="Vasconcelos A.T."/>
            <person name="Perreira-Neves A."/>
            <person name="Rosa I.A."/>
            <person name="Tasca T."/>
            <person name="Bogo M.R."/>
            <person name="de Souza W."/>
        </authorList>
    </citation>
    <scope>NUCLEOTIDE SEQUENCE [LARGE SCALE GENOMIC DNA]</scope>
    <source>
        <strain evidence="2">K</strain>
    </source>
</reference>
<dbReference type="RefSeq" id="XP_068351606.1">
    <property type="nucleotide sequence ID" value="XM_068510054.1"/>
</dbReference>
<accession>A0A1J4JLP9</accession>
<keyword evidence="3" id="KW-1185">Reference proteome</keyword>
<evidence type="ECO:0000313" key="2">
    <source>
        <dbReference type="EMBL" id="OHS98469.1"/>
    </source>
</evidence>
<feature type="coiled-coil region" evidence="1">
    <location>
        <begin position="147"/>
        <end position="210"/>
    </location>
</feature>
<keyword evidence="1" id="KW-0175">Coiled coil</keyword>
<evidence type="ECO:0000256" key="1">
    <source>
        <dbReference type="SAM" id="Coils"/>
    </source>
</evidence>
<protein>
    <submittedName>
        <fullName evidence="2">Uncharacterized protein</fullName>
    </submittedName>
</protein>
<dbReference type="AlphaFoldDB" id="A0A1J4JLP9"/>
<sequence>MIGIFENFGMSDSDNFLNCPHSRFVPSTEYYNHYTDLYESEVVLKKDEFNNFFRQFALLKDTNDQYNELKRIMEEANNKMTESDKIYNNFISTDNFNKQLIESSQNRGKAIELRENLVHIFKFTKKAIKEINENPPPIKKFEIGQLNKEKLEKIKSINETLEKINNKNYIDEISNIESDQSVLYENLKRQNELEKRRKELERQLRLNSRKFQLDNEFDATD</sequence>
<dbReference type="VEuPathDB" id="TrichDB:TRFO_35094"/>
<dbReference type="GeneID" id="94844758"/>
<organism evidence="2 3">
    <name type="scientific">Tritrichomonas foetus</name>
    <dbReference type="NCBI Taxonomy" id="1144522"/>
    <lineage>
        <taxon>Eukaryota</taxon>
        <taxon>Metamonada</taxon>
        <taxon>Parabasalia</taxon>
        <taxon>Tritrichomonadida</taxon>
        <taxon>Tritrichomonadidae</taxon>
        <taxon>Tritrichomonas</taxon>
    </lineage>
</organism>
<proteinExistence type="predicted"/>
<gene>
    <name evidence="2" type="ORF">TRFO_35094</name>
</gene>
<feature type="coiled-coil region" evidence="1">
    <location>
        <begin position="59"/>
        <end position="86"/>
    </location>
</feature>
<comment type="caution">
    <text evidence="2">The sequence shown here is derived from an EMBL/GenBank/DDBJ whole genome shotgun (WGS) entry which is preliminary data.</text>
</comment>
<evidence type="ECO:0000313" key="3">
    <source>
        <dbReference type="Proteomes" id="UP000179807"/>
    </source>
</evidence>
<name>A0A1J4JLP9_9EUKA</name>
<dbReference type="Proteomes" id="UP000179807">
    <property type="component" value="Unassembled WGS sequence"/>
</dbReference>
<dbReference type="EMBL" id="MLAK01001053">
    <property type="protein sequence ID" value="OHS98469.1"/>
    <property type="molecule type" value="Genomic_DNA"/>
</dbReference>